<dbReference type="Proteomes" id="UP000694501">
    <property type="component" value="Unassembled WGS sequence"/>
</dbReference>
<dbReference type="GO" id="GO:0016787">
    <property type="term" value="F:hydrolase activity"/>
    <property type="evidence" value="ECO:0007669"/>
    <property type="project" value="UniProtKB-KW"/>
</dbReference>
<evidence type="ECO:0000313" key="3">
    <source>
        <dbReference type="Proteomes" id="UP000694501"/>
    </source>
</evidence>
<dbReference type="SUPFAM" id="SSF53474">
    <property type="entry name" value="alpha/beta-Hydrolases"/>
    <property type="match status" value="1"/>
</dbReference>
<dbReference type="AlphaFoldDB" id="A0A949JK09"/>
<dbReference type="PANTHER" id="PTHR43798">
    <property type="entry name" value="MONOACYLGLYCEROL LIPASE"/>
    <property type="match status" value="1"/>
</dbReference>
<evidence type="ECO:0000259" key="1">
    <source>
        <dbReference type="Pfam" id="PF00561"/>
    </source>
</evidence>
<dbReference type="PANTHER" id="PTHR43798:SF27">
    <property type="entry name" value="HYDROLASE ALPHA_BETA HYDROLASE FOLD FAMILY"/>
    <property type="match status" value="1"/>
</dbReference>
<dbReference type="InterPro" id="IPR050266">
    <property type="entry name" value="AB_hydrolase_sf"/>
</dbReference>
<feature type="domain" description="AB hydrolase-1" evidence="1">
    <location>
        <begin position="21"/>
        <end position="266"/>
    </location>
</feature>
<dbReference type="Pfam" id="PF00561">
    <property type="entry name" value="Abhydrolase_1"/>
    <property type="match status" value="1"/>
</dbReference>
<dbReference type="InterPro" id="IPR000073">
    <property type="entry name" value="AB_hydrolase_1"/>
</dbReference>
<accession>A0A949JK09</accession>
<dbReference type="EMBL" id="JAELVF020000002">
    <property type="protein sequence ID" value="MBU7600164.1"/>
    <property type="molecule type" value="Genomic_DNA"/>
</dbReference>
<protein>
    <submittedName>
        <fullName evidence="2">Alpha/beta hydrolase</fullName>
    </submittedName>
</protein>
<name>A0A949JK09_9ACTN</name>
<reference evidence="2" key="1">
    <citation type="submission" date="2021-06" db="EMBL/GenBank/DDBJ databases">
        <title>Sequencing of actinobacteria type strains.</title>
        <authorList>
            <person name="Nguyen G.-S."/>
            <person name="Wentzel A."/>
        </authorList>
    </citation>
    <scope>NUCLEOTIDE SEQUENCE</scope>
    <source>
        <strain evidence="2">P38-E01</strain>
    </source>
</reference>
<proteinExistence type="predicted"/>
<sequence>MDFLTAADGTRLAHHRRGDGPPLLCVPGGPLRDSAYLGGLGGLDAYRELRLLDLRGTGGSDRPLDPQSYRCDRQVDDVESLRRASGLERVDLLAHSAGAEIAVQYVLRRPDRVARLVLLTPSAASLGFADDFPARRRAYKRRSGPQWYPSAHAALERIAAGEAEGEDWAAVRPFTYGRWDSAAREHAARSAQERNQEGASHYYAPEAFDPPAARAALRDFTGQVLVVAGELDGGPTPERAAEIASAFPRGRAVVLPGAAHFPWLDDAERFTAAVNGFLRLR</sequence>
<organism evidence="2 3">
    <name type="scientific">Streptomyces tardus</name>
    <dbReference type="NCBI Taxonomy" id="2780544"/>
    <lineage>
        <taxon>Bacteria</taxon>
        <taxon>Bacillati</taxon>
        <taxon>Actinomycetota</taxon>
        <taxon>Actinomycetes</taxon>
        <taxon>Kitasatosporales</taxon>
        <taxon>Streptomycetaceae</taxon>
        <taxon>Streptomyces</taxon>
    </lineage>
</organism>
<comment type="caution">
    <text evidence="2">The sequence shown here is derived from an EMBL/GenBank/DDBJ whole genome shotgun (WGS) entry which is preliminary data.</text>
</comment>
<keyword evidence="2" id="KW-0378">Hydrolase</keyword>
<dbReference type="GO" id="GO:0016020">
    <property type="term" value="C:membrane"/>
    <property type="evidence" value="ECO:0007669"/>
    <property type="project" value="TreeGrafter"/>
</dbReference>
<gene>
    <name evidence="2" type="ORF">JGS22_021645</name>
</gene>
<dbReference type="InterPro" id="IPR029058">
    <property type="entry name" value="AB_hydrolase_fold"/>
</dbReference>
<dbReference type="RefSeq" id="WP_211039630.1">
    <property type="nucleotide sequence ID" value="NZ_JAELVF020000002.1"/>
</dbReference>
<dbReference type="Gene3D" id="3.40.50.1820">
    <property type="entry name" value="alpha/beta hydrolase"/>
    <property type="match status" value="1"/>
</dbReference>
<keyword evidence="3" id="KW-1185">Reference proteome</keyword>
<evidence type="ECO:0000313" key="2">
    <source>
        <dbReference type="EMBL" id="MBU7600164.1"/>
    </source>
</evidence>